<gene>
    <name evidence="2" type="ORF">JOC49_002021</name>
</gene>
<dbReference type="EMBL" id="JAFBDT010000019">
    <property type="protein sequence ID" value="MBM7562461.1"/>
    <property type="molecule type" value="Genomic_DNA"/>
</dbReference>
<evidence type="ECO:0000313" key="2">
    <source>
        <dbReference type="EMBL" id="MBM7562461.1"/>
    </source>
</evidence>
<accession>A0ABS2MSR8</accession>
<evidence type="ECO:0000259" key="1">
    <source>
        <dbReference type="Pfam" id="PF14478"/>
    </source>
</evidence>
<evidence type="ECO:0000313" key="3">
    <source>
        <dbReference type="Proteomes" id="UP000767854"/>
    </source>
</evidence>
<dbReference type="Pfam" id="PF14478">
    <property type="entry name" value="DUF4430"/>
    <property type="match status" value="1"/>
</dbReference>
<sequence length="132" mass="14867">MNKKVMWIVIAVLCALVALFMYNQYLAPGGQEGSKTVTMEIVVAPEGIEKTYEFKTDADFVYALMMEVESTIKPEFQESSFGIYITGLEGYTADETKNEFYSIKVNGEDAVVGVKELPVEDGKTYRFELSTW</sequence>
<dbReference type="Proteomes" id="UP000767854">
    <property type="component" value="Unassembled WGS sequence"/>
</dbReference>
<reference evidence="2 3" key="1">
    <citation type="submission" date="2021-01" db="EMBL/GenBank/DDBJ databases">
        <title>Genomic Encyclopedia of Type Strains, Phase IV (KMG-IV): sequencing the most valuable type-strain genomes for metagenomic binning, comparative biology and taxonomic classification.</title>
        <authorList>
            <person name="Goeker M."/>
        </authorList>
    </citation>
    <scope>NUCLEOTIDE SEQUENCE [LARGE SCALE GENOMIC DNA]</scope>
    <source>
        <strain evidence="2 3">DSM 24436</strain>
    </source>
</reference>
<proteinExistence type="predicted"/>
<name>A0ABS2MSR8_9FIRM</name>
<keyword evidence="3" id="KW-1185">Reference proteome</keyword>
<dbReference type="Gene3D" id="2.170.130.30">
    <property type="match status" value="1"/>
</dbReference>
<dbReference type="InterPro" id="IPR027954">
    <property type="entry name" value="Transcobalamin-like_C"/>
</dbReference>
<feature type="domain" description="Transcobalamin-like C-terminal" evidence="1">
    <location>
        <begin position="69"/>
        <end position="130"/>
    </location>
</feature>
<organism evidence="2 3">
    <name type="scientific">Fusibacter tunisiensis</name>
    <dbReference type="NCBI Taxonomy" id="1008308"/>
    <lineage>
        <taxon>Bacteria</taxon>
        <taxon>Bacillati</taxon>
        <taxon>Bacillota</taxon>
        <taxon>Clostridia</taxon>
        <taxon>Eubacteriales</taxon>
        <taxon>Eubacteriales Family XII. Incertae Sedis</taxon>
        <taxon>Fusibacter</taxon>
    </lineage>
</organism>
<comment type="caution">
    <text evidence="2">The sequence shown here is derived from an EMBL/GenBank/DDBJ whole genome shotgun (WGS) entry which is preliminary data.</text>
</comment>
<dbReference type="RefSeq" id="WP_204664892.1">
    <property type="nucleotide sequence ID" value="NZ_JAFBDT010000019.1"/>
</dbReference>
<protein>
    <recommendedName>
        <fullName evidence="1">Transcobalamin-like C-terminal domain-containing protein</fullName>
    </recommendedName>
</protein>